<evidence type="ECO:0000256" key="1">
    <source>
        <dbReference type="ARBA" id="ARBA00004123"/>
    </source>
</evidence>
<keyword evidence="3" id="KW-0805">Transcription regulation</keyword>
<dbReference type="CDD" id="cd00167">
    <property type="entry name" value="SANT"/>
    <property type="match status" value="2"/>
</dbReference>
<feature type="compositionally biased region" description="Polar residues" evidence="7">
    <location>
        <begin position="105"/>
        <end position="114"/>
    </location>
</feature>
<evidence type="ECO:0000259" key="8">
    <source>
        <dbReference type="PROSITE" id="PS50090"/>
    </source>
</evidence>
<dbReference type="GO" id="GO:0005634">
    <property type="term" value="C:nucleus"/>
    <property type="evidence" value="ECO:0007669"/>
    <property type="project" value="UniProtKB-SubCell"/>
</dbReference>
<keyword evidence="11" id="KW-1185">Reference proteome</keyword>
<evidence type="ECO:0000256" key="6">
    <source>
        <dbReference type="ARBA" id="ARBA00023242"/>
    </source>
</evidence>
<comment type="caution">
    <text evidence="10">The sequence shown here is derived from an EMBL/GenBank/DDBJ whole genome shotgun (WGS) entry which is preliminary data.</text>
</comment>
<keyword evidence="5" id="KW-0804">Transcription</keyword>
<keyword evidence="6" id="KW-0539">Nucleus</keyword>
<dbReference type="Gene3D" id="1.10.10.60">
    <property type="entry name" value="Homeodomain-like"/>
    <property type="match status" value="2"/>
</dbReference>
<reference evidence="10" key="2">
    <citation type="journal article" date="2023" name="Int. J. Mol. Sci.">
        <title>De Novo Assembly and Annotation of 11 Diverse Shrub Willow (Salix) Genomes Reveals Novel Gene Organization in Sex-Linked Regions.</title>
        <authorList>
            <person name="Hyden B."/>
            <person name="Feng K."/>
            <person name="Yates T.B."/>
            <person name="Jawdy S."/>
            <person name="Cereghino C."/>
            <person name="Smart L.B."/>
            <person name="Muchero W."/>
        </authorList>
    </citation>
    <scope>NUCLEOTIDE SEQUENCE</scope>
    <source>
        <tissue evidence="10">Shoot tip</tissue>
    </source>
</reference>
<gene>
    <name evidence="10" type="ORF">OIU74_029719</name>
</gene>
<protein>
    <submittedName>
        <fullName evidence="10">TRANSCRIPTION FACTOR MYB8-RELATED-RELATED</fullName>
    </submittedName>
</protein>
<evidence type="ECO:0000256" key="3">
    <source>
        <dbReference type="ARBA" id="ARBA00023015"/>
    </source>
</evidence>
<evidence type="ECO:0000259" key="9">
    <source>
        <dbReference type="PROSITE" id="PS51294"/>
    </source>
</evidence>
<feature type="domain" description="Myb-like" evidence="8">
    <location>
        <begin position="7"/>
        <end position="59"/>
    </location>
</feature>
<evidence type="ECO:0000256" key="5">
    <source>
        <dbReference type="ARBA" id="ARBA00023163"/>
    </source>
</evidence>
<accession>A0A9Q0ZUS6</accession>
<organism evidence="10 11">
    <name type="scientific">Salix koriyanagi</name>
    <dbReference type="NCBI Taxonomy" id="2511006"/>
    <lineage>
        <taxon>Eukaryota</taxon>
        <taxon>Viridiplantae</taxon>
        <taxon>Streptophyta</taxon>
        <taxon>Embryophyta</taxon>
        <taxon>Tracheophyta</taxon>
        <taxon>Spermatophyta</taxon>
        <taxon>Magnoliopsida</taxon>
        <taxon>eudicotyledons</taxon>
        <taxon>Gunneridae</taxon>
        <taxon>Pentapetalae</taxon>
        <taxon>rosids</taxon>
        <taxon>fabids</taxon>
        <taxon>Malpighiales</taxon>
        <taxon>Salicaceae</taxon>
        <taxon>Saliceae</taxon>
        <taxon>Salix</taxon>
    </lineage>
</organism>
<dbReference type="PANTHER" id="PTHR47995">
    <property type="entry name" value="TRANSCRIPTION FACTOR MYB33-RELATED"/>
    <property type="match status" value="1"/>
</dbReference>
<sequence>MESEGAKPEFKKGLWKPEEDLILKAHVETHGEGNWSAVSKRSGLMRCGKSCRLRWKNYLRPNIKRGGMSQEEEDMIIRMHKLLGNRWALIAGRIPGRTDNDVKNYWNTHLNNRSPSRKRKTIDSELDQNDEEKQNKSKRLCSPSNSQPTCNAIAVGSAEELEEKKRPENEGRGGAVSSDAWIQRDAQSMNYYIESPMMLDNNATTFVYEDEPFLDYWDSFVMFESLDFGGDW</sequence>
<dbReference type="Pfam" id="PF00249">
    <property type="entry name" value="Myb_DNA-binding"/>
    <property type="match status" value="2"/>
</dbReference>
<dbReference type="InterPro" id="IPR009057">
    <property type="entry name" value="Homeodomain-like_sf"/>
</dbReference>
<name>A0A9Q0ZUS6_9ROSI</name>
<evidence type="ECO:0000313" key="11">
    <source>
        <dbReference type="Proteomes" id="UP001151752"/>
    </source>
</evidence>
<dbReference type="SMART" id="SM00717">
    <property type="entry name" value="SANT"/>
    <property type="match status" value="2"/>
</dbReference>
<proteinExistence type="predicted"/>
<dbReference type="InterPro" id="IPR017930">
    <property type="entry name" value="Myb_dom"/>
</dbReference>
<dbReference type="PROSITE" id="PS50090">
    <property type="entry name" value="MYB_LIKE"/>
    <property type="match status" value="2"/>
</dbReference>
<keyword evidence="2" id="KW-0677">Repeat</keyword>
<evidence type="ECO:0000313" key="10">
    <source>
        <dbReference type="EMBL" id="KAJ6747312.1"/>
    </source>
</evidence>
<comment type="subcellular location">
    <subcellularLocation>
        <location evidence="1">Nucleus</location>
    </subcellularLocation>
</comment>
<reference evidence="10" key="1">
    <citation type="submission" date="2022-11" db="EMBL/GenBank/DDBJ databases">
        <authorList>
            <person name="Hyden B.L."/>
            <person name="Feng K."/>
            <person name="Yates T."/>
            <person name="Jawdy S."/>
            <person name="Smart L.B."/>
            <person name="Muchero W."/>
        </authorList>
    </citation>
    <scope>NUCLEOTIDE SEQUENCE</scope>
    <source>
        <tissue evidence="10">Shoot tip</tissue>
    </source>
</reference>
<dbReference type="FunFam" id="1.10.10.60:FF:000001">
    <property type="entry name" value="MYB-related transcription factor"/>
    <property type="match status" value="1"/>
</dbReference>
<feature type="region of interest" description="Disordered" evidence="7">
    <location>
        <begin position="101"/>
        <end position="149"/>
    </location>
</feature>
<dbReference type="PROSITE" id="PS51294">
    <property type="entry name" value="HTH_MYB"/>
    <property type="match status" value="2"/>
</dbReference>
<keyword evidence="4" id="KW-0238">DNA-binding</keyword>
<evidence type="ECO:0000256" key="2">
    <source>
        <dbReference type="ARBA" id="ARBA00022737"/>
    </source>
</evidence>
<dbReference type="AlphaFoldDB" id="A0A9Q0ZUS6"/>
<evidence type="ECO:0000256" key="4">
    <source>
        <dbReference type="ARBA" id="ARBA00023125"/>
    </source>
</evidence>
<dbReference type="InterPro" id="IPR001005">
    <property type="entry name" value="SANT/Myb"/>
</dbReference>
<dbReference type="SUPFAM" id="SSF46689">
    <property type="entry name" value="Homeodomain-like"/>
    <property type="match status" value="1"/>
</dbReference>
<dbReference type="Proteomes" id="UP001151752">
    <property type="component" value="Chromosome 6"/>
</dbReference>
<dbReference type="EMBL" id="JAPFFM010000009">
    <property type="protein sequence ID" value="KAJ6747312.1"/>
    <property type="molecule type" value="Genomic_DNA"/>
</dbReference>
<feature type="domain" description="HTH myb-type" evidence="9">
    <location>
        <begin position="7"/>
        <end position="63"/>
    </location>
</feature>
<dbReference type="PANTHER" id="PTHR47995:SF18">
    <property type="entry name" value="TRANSCRIPTION FACTOR MYB65"/>
    <property type="match status" value="1"/>
</dbReference>
<evidence type="ECO:0000256" key="7">
    <source>
        <dbReference type="SAM" id="MobiDB-lite"/>
    </source>
</evidence>
<dbReference type="GO" id="GO:0003677">
    <property type="term" value="F:DNA binding"/>
    <property type="evidence" value="ECO:0007669"/>
    <property type="project" value="UniProtKB-KW"/>
</dbReference>
<feature type="domain" description="HTH myb-type" evidence="9">
    <location>
        <begin position="64"/>
        <end position="114"/>
    </location>
</feature>
<feature type="domain" description="Myb-like" evidence="8">
    <location>
        <begin position="60"/>
        <end position="110"/>
    </location>
</feature>